<comment type="cofactor">
    <cofactor evidence="1">
        <name>FAD</name>
        <dbReference type="ChEBI" id="CHEBI:57692"/>
    </cofactor>
</comment>
<protein>
    <submittedName>
        <fullName evidence="7">FAD-binding domain-containing protein</fullName>
    </submittedName>
</protein>
<evidence type="ECO:0000256" key="4">
    <source>
        <dbReference type="ARBA" id="ARBA00022827"/>
    </source>
</evidence>
<dbReference type="GO" id="GO:0071949">
    <property type="term" value="F:FAD binding"/>
    <property type="evidence" value="ECO:0007669"/>
    <property type="project" value="InterPro"/>
</dbReference>
<evidence type="ECO:0000259" key="6">
    <source>
        <dbReference type="PROSITE" id="PS51387"/>
    </source>
</evidence>
<keyword evidence="5" id="KW-0560">Oxidoreductase</keyword>
<comment type="caution">
    <text evidence="7">The sequence shown here is derived from an EMBL/GenBank/DDBJ whole genome shotgun (WGS) entry which is preliminary data.</text>
</comment>
<dbReference type="InterPro" id="IPR006094">
    <property type="entry name" value="Oxid_FAD_bind_N"/>
</dbReference>
<sequence length="903" mass="96121">MSLASCLTAATSAAFPGAPEFGTALSFNANQLAVRISGTPAAFAFPSSESEAVSVVNCARQFNASIVPRSGGHSYEAFSVAKDALVIDTHNLTEISVDSTSETAVVGAGNWLGRIYDVLEAKGRFVIPGGTCPPVGIAGHALGGGYGLLSRQLGLVSDAILEVRLIDASGSLRIVNSQSDPDLFWALRGAGANNFGLVTSFKFKIFPLPSALSTKQYTWANTVENRNAVVAAFSNYGPSLPNEITAEVYLDSSYLALSLFRFGPLSGFDAIAAPLLAKMPPNPEIADSGEFTGYVDLVLHENGNKITRPMLQDHGLLQETDYFKASSFLSTGGAISSEGINVLNEGGPIQVGSGNNAFVLLDLWGGAISNVAPDDTAFIHRAKDQIGYQLWWGWTSDSSNIDGFNAWRKQVAKYMPSSSYQNYVDREVPLTDYYGVAGLSKLVGVKKRVDPGNLFRFADGVTMNTAATSASFPGTPEFSTALAFNANQLAVRTSGIPAVFVFPSSESEAVAAVNCARQFNISVVPRSGGHSYEAFSVAKDALVIDTHNLTEITIDSKSQTAVIGAGNWLGRIYDVLDSNGRFVIPGGTCPPVGIAGHALGGGYGLLSRQLGLVSDAILEVRLIDASGSLRIVNSQSDPDLFWALRGAGANNFGLVTSFKFKIFPLPSALSTKQYTWANTVENRNAVVAAFSNYGPSLPNEITAEVYLDSSYLALSLFRFGPLSGFDAIAAPLLAKMPPNPEIADSGEFTGYVDLVLHENGNKITRPMLQDHGLLQETDYFKASSFLSTGGAISSEGINVLNEGGPIQVGSGNNAFVLLDLWGGAISNVSPDDTAFIHRAKDQIGYQLWWGWTSDSNNVDGFNAWRKQVAQYMPSSSYQNYVDREVPLTDYYGVAGLSKLVAIK</sequence>
<dbReference type="Pfam" id="PF01565">
    <property type="entry name" value="FAD_binding_4"/>
    <property type="match status" value="2"/>
</dbReference>
<name>A0A1Y2C0Q3_9FUNG</name>
<evidence type="ECO:0000256" key="2">
    <source>
        <dbReference type="ARBA" id="ARBA00005466"/>
    </source>
</evidence>
<evidence type="ECO:0000313" key="8">
    <source>
        <dbReference type="Proteomes" id="UP000193642"/>
    </source>
</evidence>
<feature type="domain" description="FAD-binding PCMH-type" evidence="6">
    <location>
        <begin position="493"/>
        <end position="665"/>
    </location>
</feature>
<dbReference type="AlphaFoldDB" id="A0A1Y2C0Q3"/>
<dbReference type="PROSITE" id="PS51387">
    <property type="entry name" value="FAD_PCMH"/>
    <property type="match status" value="2"/>
</dbReference>
<dbReference type="Gene3D" id="3.30.465.10">
    <property type="match status" value="2"/>
</dbReference>
<keyword evidence="8" id="KW-1185">Reference proteome</keyword>
<dbReference type="InterPro" id="IPR050416">
    <property type="entry name" value="FAD-linked_Oxidoreductase"/>
</dbReference>
<dbReference type="InterPro" id="IPR016166">
    <property type="entry name" value="FAD-bd_PCMH"/>
</dbReference>
<dbReference type="GO" id="GO:0016491">
    <property type="term" value="F:oxidoreductase activity"/>
    <property type="evidence" value="ECO:0007669"/>
    <property type="project" value="UniProtKB-KW"/>
</dbReference>
<evidence type="ECO:0000313" key="7">
    <source>
        <dbReference type="EMBL" id="ORY40484.1"/>
    </source>
</evidence>
<evidence type="ECO:0000256" key="1">
    <source>
        <dbReference type="ARBA" id="ARBA00001974"/>
    </source>
</evidence>
<dbReference type="Gene3D" id="3.40.462.20">
    <property type="match status" value="2"/>
</dbReference>
<comment type="similarity">
    <text evidence="2">Belongs to the oxygen-dependent FAD-linked oxidoreductase family.</text>
</comment>
<proteinExistence type="inferred from homology"/>
<accession>A0A1Y2C0Q3</accession>
<evidence type="ECO:0000256" key="3">
    <source>
        <dbReference type="ARBA" id="ARBA00022630"/>
    </source>
</evidence>
<reference evidence="7 8" key="1">
    <citation type="submission" date="2016-07" db="EMBL/GenBank/DDBJ databases">
        <title>Pervasive Adenine N6-methylation of Active Genes in Fungi.</title>
        <authorList>
            <consortium name="DOE Joint Genome Institute"/>
            <person name="Mondo S.J."/>
            <person name="Dannebaum R.O."/>
            <person name="Kuo R.C."/>
            <person name="Labutti K."/>
            <person name="Haridas S."/>
            <person name="Kuo A."/>
            <person name="Salamov A."/>
            <person name="Ahrendt S.R."/>
            <person name="Lipzen A."/>
            <person name="Sullivan W."/>
            <person name="Andreopoulos W.B."/>
            <person name="Clum A."/>
            <person name="Lindquist E."/>
            <person name="Daum C."/>
            <person name="Ramamoorthy G.K."/>
            <person name="Gryganskyi A."/>
            <person name="Culley D."/>
            <person name="Magnuson J.K."/>
            <person name="James T.Y."/>
            <person name="O'Malley M.A."/>
            <person name="Stajich J.E."/>
            <person name="Spatafora J.W."/>
            <person name="Visel A."/>
            <person name="Grigoriev I.V."/>
        </authorList>
    </citation>
    <scope>NUCLEOTIDE SEQUENCE [LARGE SCALE GENOMIC DNA]</scope>
    <source>
        <strain evidence="7 8">JEL800</strain>
    </source>
</reference>
<dbReference type="Proteomes" id="UP000193642">
    <property type="component" value="Unassembled WGS sequence"/>
</dbReference>
<dbReference type="PANTHER" id="PTHR42973:SF39">
    <property type="entry name" value="FAD-BINDING PCMH-TYPE DOMAIN-CONTAINING PROTEIN"/>
    <property type="match status" value="1"/>
</dbReference>
<keyword evidence="3" id="KW-0285">Flavoprotein</keyword>
<dbReference type="OrthoDB" id="415825at2759"/>
<evidence type="ECO:0000256" key="5">
    <source>
        <dbReference type="ARBA" id="ARBA00023002"/>
    </source>
</evidence>
<dbReference type="STRING" id="329046.A0A1Y2C0Q3"/>
<organism evidence="7 8">
    <name type="scientific">Rhizoclosmatium globosum</name>
    <dbReference type="NCBI Taxonomy" id="329046"/>
    <lineage>
        <taxon>Eukaryota</taxon>
        <taxon>Fungi</taxon>
        <taxon>Fungi incertae sedis</taxon>
        <taxon>Chytridiomycota</taxon>
        <taxon>Chytridiomycota incertae sedis</taxon>
        <taxon>Chytridiomycetes</taxon>
        <taxon>Chytridiales</taxon>
        <taxon>Chytriomycetaceae</taxon>
        <taxon>Rhizoclosmatium</taxon>
    </lineage>
</organism>
<feature type="non-terminal residue" evidence="7">
    <location>
        <position position="903"/>
    </location>
</feature>
<keyword evidence="4" id="KW-0274">FAD</keyword>
<gene>
    <name evidence="7" type="ORF">BCR33DRAFT_852794</name>
</gene>
<dbReference type="InterPro" id="IPR016169">
    <property type="entry name" value="FAD-bd_PCMH_sub2"/>
</dbReference>
<dbReference type="PANTHER" id="PTHR42973">
    <property type="entry name" value="BINDING OXIDOREDUCTASE, PUTATIVE (AFU_ORTHOLOGUE AFUA_1G17690)-RELATED"/>
    <property type="match status" value="1"/>
</dbReference>
<dbReference type="InterPro" id="IPR036318">
    <property type="entry name" value="FAD-bd_PCMH-like_sf"/>
</dbReference>
<dbReference type="EMBL" id="MCGO01000035">
    <property type="protein sequence ID" value="ORY40484.1"/>
    <property type="molecule type" value="Genomic_DNA"/>
</dbReference>
<dbReference type="InterPro" id="IPR012951">
    <property type="entry name" value="BBE"/>
</dbReference>
<dbReference type="SUPFAM" id="SSF56176">
    <property type="entry name" value="FAD-binding/transporter-associated domain-like"/>
    <property type="match status" value="2"/>
</dbReference>
<feature type="domain" description="FAD-binding PCMH-type" evidence="6">
    <location>
        <begin position="36"/>
        <end position="208"/>
    </location>
</feature>
<dbReference type="Pfam" id="PF08031">
    <property type="entry name" value="BBE"/>
    <property type="match status" value="1"/>
</dbReference>